<dbReference type="AlphaFoldDB" id="U5T5K2"/>
<evidence type="ECO:0000256" key="1">
    <source>
        <dbReference type="PIRSR" id="PIRSR015753-1"/>
    </source>
</evidence>
<dbReference type="OrthoDB" id="9769158at2"/>
<dbReference type="InterPro" id="IPR004045">
    <property type="entry name" value="Glutathione_S-Trfase_N"/>
</dbReference>
<dbReference type="SFLD" id="SFLDS00019">
    <property type="entry name" value="Glutathione_Transferase_(cytos"/>
    <property type="match status" value="1"/>
</dbReference>
<dbReference type="PATRIC" id="fig|1335757.3.peg.1746"/>
<dbReference type="Gene3D" id="3.40.30.10">
    <property type="entry name" value="Glutaredoxin"/>
    <property type="match status" value="1"/>
</dbReference>
<reference evidence="5 6" key="1">
    <citation type="journal article" date="2013" name="BMC Genomics">
        <title>Genomes of "Spiribacter", a streamlined, successful halophilic bacterium.</title>
        <authorList>
            <person name="Lopez-Perez M."/>
            <person name="Ghai R."/>
            <person name="Leon M.J."/>
            <person name="Rodriguez-Olmos A."/>
            <person name="Copa-Patino J.L."/>
            <person name="Soliveri J."/>
            <person name="Sanchez-Porro C."/>
            <person name="Ventosa A."/>
            <person name="Rodriguez-Valera F."/>
        </authorList>
    </citation>
    <scope>NUCLEOTIDE SEQUENCE [LARGE SCALE GENOMIC DNA]</scope>
    <source>
        <strain evidence="5 6">UAH-SP71</strain>
    </source>
</reference>
<feature type="active site" description="Proton donor/acceptor" evidence="1">
    <location>
        <position position="189"/>
    </location>
</feature>
<gene>
    <name evidence="5" type="ORF">SPICUR_08970</name>
</gene>
<sequence>MGLLIDGVWHDQWYDTESTGGRFERPATVFRNWITPDGDHPPVSGRYHLYVSLACPWAHRALIVRRLKGLEAHIGVSVVHPYMGSGGWHFDASYPGATADELFGLDYLHAVYQKADPHYTGRVTVPALWDKVRGTLVSNESADLVRIFNEAFNDLPGVDTGLDLYPADRAALIDALNERIYHAVNNGVYKAGFATAQAAYEEAVGELFTALDELEARLGDHRYLTGDAITEADWRLFTTLVRFDPVYVGHFKCNRRRIADYPNLGGYLRDLYQQPGIAGTVNIDHIKRHYYTSHPMINPTGVIPVGPVLDLTAPHGRGA</sequence>
<dbReference type="Gene3D" id="1.20.1050.10">
    <property type="match status" value="1"/>
</dbReference>
<evidence type="ECO:0000256" key="2">
    <source>
        <dbReference type="PIRSR" id="PIRSR015753-2"/>
    </source>
</evidence>
<feature type="active site" description="Nucleophile" evidence="1">
    <location>
        <position position="55"/>
    </location>
</feature>
<dbReference type="PANTHER" id="PTHR32419">
    <property type="entry name" value="GLUTATHIONYL-HYDROQUINONE REDUCTASE"/>
    <property type="match status" value="1"/>
</dbReference>
<dbReference type="HOGENOM" id="CLU_037263_0_1_6"/>
<feature type="binding site" evidence="2">
    <location>
        <position position="88"/>
    </location>
    <ligand>
        <name>glutathione</name>
        <dbReference type="ChEBI" id="CHEBI:57925"/>
    </ligand>
</feature>
<evidence type="ECO:0000259" key="4">
    <source>
        <dbReference type="PROSITE" id="PS50405"/>
    </source>
</evidence>
<proteinExistence type="predicted"/>
<dbReference type="GO" id="GO:0005737">
    <property type="term" value="C:cytoplasm"/>
    <property type="evidence" value="ECO:0007669"/>
    <property type="project" value="TreeGrafter"/>
</dbReference>
<dbReference type="STRING" id="1335757.SPICUR_08970"/>
<feature type="binding site" evidence="2">
    <location>
        <begin position="122"/>
        <end position="125"/>
    </location>
    <ligand>
        <name>glutathione</name>
        <dbReference type="ChEBI" id="CHEBI:57925"/>
    </ligand>
</feature>
<dbReference type="SUPFAM" id="SSF47616">
    <property type="entry name" value="GST C-terminal domain-like"/>
    <property type="match status" value="1"/>
</dbReference>
<protein>
    <recommendedName>
        <fullName evidence="4">GST C-terminal domain-containing protein</fullName>
    </recommendedName>
</protein>
<dbReference type="GO" id="GO:0004364">
    <property type="term" value="F:glutathione transferase activity"/>
    <property type="evidence" value="ECO:0007669"/>
    <property type="project" value="InterPro"/>
</dbReference>
<evidence type="ECO:0000313" key="5">
    <source>
        <dbReference type="EMBL" id="AGY92715.1"/>
    </source>
</evidence>
<dbReference type="eggNOG" id="COG0435">
    <property type="taxonomic scope" value="Bacteria"/>
</dbReference>
<evidence type="ECO:0000256" key="3">
    <source>
        <dbReference type="PIRSR" id="PIRSR015753-3"/>
    </source>
</evidence>
<dbReference type="PANTHER" id="PTHR32419:SF6">
    <property type="entry name" value="GLUTATHIONE S-TRANSFERASE OMEGA-LIKE 1-RELATED"/>
    <property type="match status" value="1"/>
</dbReference>
<dbReference type="RefSeq" id="WP_023368188.1">
    <property type="nucleotide sequence ID" value="NC_022664.1"/>
</dbReference>
<name>U5T5K2_9GAMM</name>
<dbReference type="SFLD" id="SFLDG01148">
    <property type="entry name" value="Xi_(cytGST)"/>
    <property type="match status" value="1"/>
</dbReference>
<dbReference type="Pfam" id="PF13410">
    <property type="entry name" value="GST_C_2"/>
    <property type="match status" value="1"/>
</dbReference>
<feature type="domain" description="GST C-terminal" evidence="4">
    <location>
        <begin position="166"/>
        <end position="290"/>
    </location>
</feature>
<dbReference type="InterPro" id="IPR047047">
    <property type="entry name" value="GST_Omega-like_C"/>
</dbReference>
<dbReference type="SFLD" id="SFLDG01206">
    <property type="entry name" value="Xi.1"/>
    <property type="match status" value="1"/>
</dbReference>
<dbReference type="InterPro" id="IPR036249">
    <property type="entry name" value="Thioredoxin-like_sf"/>
</dbReference>
<feature type="site" description="Lowers pKa of active site Cys" evidence="3">
    <location>
        <position position="290"/>
    </location>
</feature>
<dbReference type="KEGG" id="spiu:SPICUR_08970"/>
<dbReference type="InterPro" id="IPR036282">
    <property type="entry name" value="Glutathione-S-Trfase_C_sf"/>
</dbReference>
<dbReference type="InterPro" id="IPR016639">
    <property type="entry name" value="GST_Omega/GSH"/>
</dbReference>
<dbReference type="InterPro" id="IPR040079">
    <property type="entry name" value="Glutathione_S-Trfase"/>
</dbReference>
<dbReference type="PROSITE" id="PS50405">
    <property type="entry name" value="GST_CTER"/>
    <property type="match status" value="1"/>
</dbReference>
<dbReference type="SUPFAM" id="SSF52833">
    <property type="entry name" value="Thioredoxin-like"/>
    <property type="match status" value="1"/>
</dbReference>
<keyword evidence="6" id="KW-1185">Reference proteome</keyword>
<feature type="site" description="Lowers pKa of active site Cys" evidence="3">
    <location>
        <position position="247"/>
    </location>
</feature>
<dbReference type="CDD" id="cd03190">
    <property type="entry name" value="GST_C_Omega_like"/>
    <property type="match status" value="1"/>
</dbReference>
<dbReference type="InterPro" id="IPR010987">
    <property type="entry name" value="Glutathione-S-Trfase_C-like"/>
</dbReference>
<dbReference type="Pfam" id="PF13409">
    <property type="entry name" value="GST_N_2"/>
    <property type="match status" value="1"/>
</dbReference>
<accession>U5T5K2</accession>
<dbReference type="EMBL" id="CP005990">
    <property type="protein sequence ID" value="AGY92715.1"/>
    <property type="molecule type" value="Genomic_DNA"/>
</dbReference>
<dbReference type="Proteomes" id="UP000017640">
    <property type="component" value="Chromosome"/>
</dbReference>
<feature type="binding site" evidence="2">
    <location>
        <begin position="140"/>
        <end position="141"/>
    </location>
    <ligand>
        <name>glutathione</name>
        <dbReference type="ChEBI" id="CHEBI:57925"/>
    </ligand>
</feature>
<evidence type="ECO:0000313" key="6">
    <source>
        <dbReference type="Proteomes" id="UP000017640"/>
    </source>
</evidence>
<dbReference type="PIRSF" id="PIRSF015753">
    <property type="entry name" value="GST"/>
    <property type="match status" value="1"/>
</dbReference>
<organism evidence="5 6">
    <name type="scientific">Spiribacter curvatus</name>
    <dbReference type="NCBI Taxonomy" id="1335757"/>
    <lineage>
        <taxon>Bacteria</taxon>
        <taxon>Pseudomonadati</taxon>
        <taxon>Pseudomonadota</taxon>
        <taxon>Gammaproteobacteria</taxon>
        <taxon>Chromatiales</taxon>
        <taxon>Ectothiorhodospiraceae</taxon>
        <taxon>Spiribacter</taxon>
    </lineage>
</organism>